<dbReference type="InterPro" id="IPR036397">
    <property type="entry name" value="RNaseH_sf"/>
</dbReference>
<evidence type="ECO:0000313" key="2">
    <source>
        <dbReference type="EMBL" id="KAA3676486.1"/>
    </source>
</evidence>
<dbReference type="EMBL" id="QNGE01001958">
    <property type="protein sequence ID" value="KAA3676486.1"/>
    <property type="molecule type" value="Genomic_DNA"/>
</dbReference>
<feature type="region of interest" description="Disordered" evidence="1">
    <location>
        <begin position="256"/>
        <end position="281"/>
    </location>
</feature>
<protein>
    <recommendedName>
        <fullName evidence="4">Integrase zinc-binding domain-containing protein</fullName>
    </recommendedName>
</protein>
<gene>
    <name evidence="2" type="ORF">DEA37_0011970</name>
</gene>
<keyword evidence="3" id="KW-1185">Reference proteome</keyword>
<dbReference type="GO" id="GO:0003676">
    <property type="term" value="F:nucleic acid binding"/>
    <property type="evidence" value="ECO:0007669"/>
    <property type="project" value="InterPro"/>
</dbReference>
<accession>A0A5J4NLI9</accession>
<dbReference type="InterPro" id="IPR050951">
    <property type="entry name" value="Retrovirus_Pol_polyprotein"/>
</dbReference>
<evidence type="ECO:0000256" key="1">
    <source>
        <dbReference type="SAM" id="MobiDB-lite"/>
    </source>
</evidence>
<dbReference type="AlphaFoldDB" id="A0A5J4NLI9"/>
<evidence type="ECO:0000313" key="3">
    <source>
        <dbReference type="Proteomes" id="UP000324629"/>
    </source>
</evidence>
<proteinExistence type="predicted"/>
<dbReference type="Proteomes" id="UP000324629">
    <property type="component" value="Unassembled WGS sequence"/>
</dbReference>
<reference evidence="2 3" key="1">
    <citation type="journal article" date="2019" name="Gigascience">
        <title>Whole-genome sequence of the oriental lung fluke Paragonimus westermani.</title>
        <authorList>
            <person name="Oey H."/>
            <person name="Zakrzewski M."/>
            <person name="Narain K."/>
            <person name="Devi K.R."/>
            <person name="Agatsuma T."/>
            <person name="Nawaratna S."/>
            <person name="Gobert G.N."/>
            <person name="Jones M.K."/>
            <person name="Ragan M.A."/>
            <person name="McManus D.P."/>
            <person name="Krause L."/>
        </authorList>
    </citation>
    <scope>NUCLEOTIDE SEQUENCE [LARGE SCALE GENOMIC DNA]</scope>
    <source>
        <strain evidence="2 3">IND2009</strain>
    </source>
</reference>
<evidence type="ECO:0008006" key="4">
    <source>
        <dbReference type="Google" id="ProtNLM"/>
    </source>
</evidence>
<feature type="compositionally biased region" description="Polar residues" evidence="1">
    <location>
        <begin position="260"/>
        <end position="274"/>
    </location>
</feature>
<sequence>MNTQKAEDFNICYRRTKDFGPADAPSRPISNQRPVIAAVSVENDAGQTLTDVIYATLTTTSDTKRASEADRELQQTIMYTKTRWPSTPPAGGFRQFHLRPESLSVFDFCLLFDDHVIILSLPRQTVPIQFHCGHPGAGHMKALARIWVYWPGIDNQLSASEILHSDDDDSSPCQPQSNGQVEHFVDTFKRVLTKSHGEGPIRVLQRLLLTSRTTPNPVSPSGLSLAEALMSRKLRTRLDAILLVEKLPEDKQLLSRRAGLSSTSPPVDSSNGQASERLGPL</sequence>
<dbReference type="Gene3D" id="3.30.420.10">
    <property type="entry name" value="Ribonuclease H-like superfamily/Ribonuclease H"/>
    <property type="match status" value="1"/>
</dbReference>
<comment type="caution">
    <text evidence="2">The sequence shown here is derived from an EMBL/GenBank/DDBJ whole genome shotgun (WGS) entry which is preliminary data.</text>
</comment>
<dbReference type="PANTHER" id="PTHR37984">
    <property type="entry name" value="PROTEIN CBG26694"/>
    <property type="match status" value="1"/>
</dbReference>
<name>A0A5J4NLI9_9TREM</name>
<organism evidence="2 3">
    <name type="scientific">Paragonimus westermani</name>
    <dbReference type="NCBI Taxonomy" id="34504"/>
    <lineage>
        <taxon>Eukaryota</taxon>
        <taxon>Metazoa</taxon>
        <taxon>Spiralia</taxon>
        <taxon>Lophotrochozoa</taxon>
        <taxon>Platyhelminthes</taxon>
        <taxon>Trematoda</taxon>
        <taxon>Digenea</taxon>
        <taxon>Plagiorchiida</taxon>
        <taxon>Troglotremata</taxon>
        <taxon>Troglotrematidae</taxon>
        <taxon>Paragonimus</taxon>
    </lineage>
</organism>
<dbReference type="PANTHER" id="PTHR37984:SF5">
    <property type="entry name" value="PROTEIN NYNRIN-LIKE"/>
    <property type="match status" value="1"/>
</dbReference>